<comment type="caution">
    <text evidence="1">The sequence shown here is derived from an EMBL/GenBank/DDBJ whole genome shotgun (WGS) entry which is preliminary data.</text>
</comment>
<sequence length="149" mass="16639">MVRRCRSWTRRCSRVQGDEHHPARTGHHCQDTHLASTNRLWWRRQCISEASLITSSRNWCMIPGLKHVAAMARRRQVWDALGIPGSGPRSGFCSAASAQGLSQGYQKVLETPKVKPATRTRQHVHSRSLAVPTGSFVTSEQSVHSSGRS</sequence>
<organism evidence="1 2">
    <name type="scientific">Macroventuria anomochaeta</name>
    <dbReference type="NCBI Taxonomy" id="301207"/>
    <lineage>
        <taxon>Eukaryota</taxon>
        <taxon>Fungi</taxon>
        <taxon>Dikarya</taxon>
        <taxon>Ascomycota</taxon>
        <taxon>Pezizomycotina</taxon>
        <taxon>Dothideomycetes</taxon>
        <taxon>Pleosporomycetidae</taxon>
        <taxon>Pleosporales</taxon>
        <taxon>Pleosporineae</taxon>
        <taxon>Didymellaceae</taxon>
        <taxon>Macroventuria</taxon>
    </lineage>
</organism>
<dbReference type="Proteomes" id="UP000799754">
    <property type="component" value="Unassembled WGS sequence"/>
</dbReference>
<evidence type="ECO:0000313" key="2">
    <source>
        <dbReference type="Proteomes" id="UP000799754"/>
    </source>
</evidence>
<protein>
    <submittedName>
        <fullName evidence="1">Uncharacterized protein</fullName>
    </submittedName>
</protein>
<name>A0ACB6S244_9PLEO</name>
<evidence type="ECO:0000313" key="1">
    <source>
        <dbReference type="EMBL" id="KAF2627730.1"/>
    </source>
</evidence>
<accession>A0ACB6S244</accession>
<proteinExistence type="predicted"/>
<reference evidence="1" key="1">
    <citation type="journal article" date="2020" name="Stud. Mycol.">
        <title>101 Dothideomycetes genomes: a test case for predicting lifestyles and emergence of pathogens.</title>
        <authorList>
            <person name="Haridas S."/>
            <person name="Albert R."/>
            <person name="Binder M."/>
            <person name="Bloem J."/>
            <person name="Labutti K."/>
            <person name="Salamov A."/>
            <person name="Andreopoulos B."/>
            <person name="Baker S."/>
            <person name="Barry K."/>
            <person name="Bills G."/>
            <person name="Bluhm B."/>
            <person name="Cannon C."/>
            <person name="Castanera R."/>
            <person name="Culley D."/>
            <person name="Daum C."/>
            <person name="Ezra D."/>
            <person name="Gonzalez J."/>
            <person name="Henrissat B."/>
            <person name="Kuo A."/>
            <person name="Liang C."/>
            <person name="Lipzen A."/>
            <person name="Lutzoni F."/>
            <person name="Magnuson J."/>
            <person name="Mondo S."/>
            <person name="Nolan M."/>
            <person name="Ohm R."/>
            <person name="Pangilinan J."/>
            <person name="Park H.-J."/>
            <person name="Ramirez L."/>
            <person name="Alfaro M."/>
            <person name="Sun H."/>
            <person name="Tritt A."/>
            <person name="Yoshinaga Y."/>
            <person name="Zwiers L.-H."/>
            <person name="Turgeon B."/>
            <person name="Goodwin S."/>
            <person name="Spatafora J."/>
            <person name="Crous P."/>
            <person name="Grigoriev I."/>
        </authorList>
    </citation>
    <scope>NUCLEOTIDE SEQUENCE</scope>
    <source>
        <strain evidence="1">CBS 525.71</strain>
    </source>
</reference>
<dbReference type="EMBL" id="MU006716">
    <property type="protein sequence ID" value="KAF2627730.1"/>
    <property type="molecule type" value="Genomic_DNA"/>
</dbReference>
<keyword evidence="2" id="KW-1185">Reference proteome</keyword>
<gene>
    <name evidence="1" type="ORF">BU25DRAFT_59954</name>
</gene>